<dbReference type="Pfam" id="PF02153">
    <property type="entry name" value="PDH_N"/>
    <property type="match status" value="1"/>
</dbReference>
<sequence>MNYETEQIKAEDHYHPTYSTRSHPEIRRIPDPEKKNSEKTKVLILGGTGEMGQWFTRFFKERGYEVTVWGKGGKVEIARKLDVPFASDLEAVIPESDIVIVSVPINATEETIAEVAPKMKAGSLLMDFTSTKVRPVEAMRRFAPGDVEILGTHPMFGPTIPTIRGQTVILVPVEGRSEKWFPVIRQLFEENGAHVEITTAAEHDRLVSVVQGLTHFAYITIGTTIDRLDFDIKKSRKFVSPVYSIMLDFVGRILGQNPYLYALIQMENPGVPEVHEAFIKECEELAGLVRAHDEEGFVRKMKAAARKYDDTAHALRRSDKLINSRITEYETILNSIGKVCGFSHIYSGNIHVGRLEKVGPNEIVLTKLVSKGTAPHIKNKFIKLKLENLRLLSESELREWRKEKLKHSIRDISVLIPEGADPEIVLGAVSTNEQLADCQISDIYDEFNRTEPEKLICETGKLGVTYRITIFGDCNADSIESEVTTLLCGLGCRIREKNLKYRE</sequence>
<dbReference type="GO" id="GO:0008977">
    <property type="term" value="F:prephenate dehydrogenase (NAD+) activity"/>
    <property type="evidence" value="ECO:0007669"/>
    <property type="project" value="InterPro"/>
</dbReference>
<dbReference type="Gene3D" id="3.40.50.720">
    <property type="entry name" value="NAD(P)-binding Rossmann-like Domain"/>
    <property type="match status" value="1"/>
</dbReference>
<dbReference type="InterPro" id="IPR008927">
    <property type="entry name" value="6-PGluconate_DH-like_C_sf"/>
</dbReference>
<evidence type="ECO:0000256" key="1">
    <source>
        <dbReference type="ARBA" id="ARBA00023002"/>
    </source>
</evidence>
<dbReference type="GeneID" id="24829160"/>
<gene>
    <name evidence="4" type="ORF">MSHOH_0046</name>
</gene>
<dbReference type="RefSeq" id="WP_082089179.1">
    <property type="nucleotide sequence ID" value="NZ_CP009516.1"/>
</dbReference>
<dbReference type="PANTHER" id="PTHR21363:SF0">
    <property type="entry name" value="PREPHENATE DEHYDROGENASE [NADP(+)]"/>
    <property type="match status" value="1"/>
</dbReference>
<dbReference type="InterPro" id="IPR003099">
    <property type="entry name" value="Prephen_DH"/>
</dbReference>
<dbReference type="GO" id="GO:0004665">
    <property type="term" value="F:prephenate dehydrogenase (NADP+) activity"/>
    <property type="evidence" value="ECO:0007669"/>
    <property type="project" value="InterPro"/>
</dbReference>
<protein>
    <recommendedName>
        <fullName evidence="3">Prephenate/arogenate dehydrogenase domain-containing protein</fullName>
    </recommendedName>
</protein>
<organism evidence="4 5">
    <name type="scientific">Methanosarcina horonobensis HB-1 = JCM 15518</name>
    <dbReference type="NCBI Taxonomy" id="1434110"/>
    <lineage>
        <taxon>Archaea</taxon>
        <taxon>Methanobacteriati</taxon>
        <taxon>Methanobacteriota</taxon>
        <taxon>Stenosarchaea group</taxon>
        <taxon>Methanomicrobia</taxon>
        <taxon>Methanosarcinales</taxon>
        <taxon>Methanosarcinaceae</taxon>
        <taxon>Methanosarcina</taxon>
    </lineage>
</organism>
<dbReference type="Proteomes" id="UP000033101">
    <property type="component" value="Chromosome"/>
</dbReference>
<dbReference type="PANTHER" id="PTHR21363">
    <property type="entry name" value="PREPHENATE DEHYDROGENASE"/>
    <property type="match status" value="1"/>
</dbReference>
<dbReference type="GO" id="GO:0006571">
    <property type="term" value="P:tyrosine biosynthetic process"/>
    <property type="evidence" value="ECO:0007669"/>
    <property type="project" value="InterPro"/>
</dbReference>
<dbReference type="InterPro" id="IPR050812">
    <property type="entry name" value="Preph/Arog_dehydrog"/>
</dbReference>
<evidence type="ECO:0000259" key="3">
    <source>
        <dbReference type="PROSITE" id="PS51176"/>
    </source>
</evidence>
<accession>A0A0E3S5S8</accession>
<dbReference type="PIRSF" id="PIRSF006549">
    <property type="entry name" value="PDH_arog_dh_reg"/>
    <property type="match status" value="1"/>
</dbReference>
<dbReference type="Gene3D" id="1.10.3660.10">
    <property type="entry name" value="6-phosphogluconate dehydrogenase C-terminal like domain"/>
    <property type="match status" value="1"/>
</dbReference>
<dbReference type="FunFam" id="1.10.3660.10:FF:000008">
    <property type="entry name" value="Prephenate dehydrogenase"/>
    <property type="match status" value="1"/>
</dbReference>
<dbReference type="Pfam" id="PF20463">
    <property type="entry name" value="PDH_C"/>
    <property type="match status" value="1"/>
</dbReference>
<dbReference type="NCBIfam" id="NF006411">
    <property type="entry name" value="PRK08655.1-5"/>
    <property type="match status" value="1"/>
</dbReference>
<feature type="domain" description="Prephenate/arogenate dehydrogenase" evidence="3">
    <location>
        <begin position="40"/>
        <end position="319"/>
    </location>
</feature>
<dbReference type="KEGG" id="mhor:MSHOH_0046"/>
<dbReference type="STRING" id="1434110.MSHOH_0046"/>
<evidence type="ECO:0000256" key="2">
    <source>
        <dbReference type="SAM" id="MobiDB-lite"/>
    </source>
</evidence>
<dbReference type="InterPro" id="IPR008299">
    <property type="entry name" value="Prep_DH/arog_DH"/>
</dbReference>
<dbReference type="OrthoDB" id="24743at2157"/>
<reference evidence="4 5" key="1">
    <citation type="submission" date="2014-07" db="EMBL/GenBank/DDBJ databases">
        <title>Methanogenic archaea and the global carbon cycle.</title>
        <authorList>
            <person name="Henriksen J.R."/>
            <person name="Luke J."/>
            <person name="Reinhart S."/>
            <person name="Benedict M.N."/>
            <person name="Youngblut N.D."/>
            <person name="Metcalf M.E."/>
            <person name="Whitaker R.J."/>
            <person name="Metcalf W.W."/>
        </authorList>
    </citation>
    <scope>NUCLEOTIDE SEQUENCE [LARGE SCALE GENOMIC DNA]</scope>
    <source>
        <strain evidence="4 5">HB-1</strain>
    </source>
</reference>
<dbReference type="AlphaFoldDB" id="A0A0E3S5S8"/>
<keyword evidence="1 4" id="KW-0560">Oxidoreductase</keyword>
<dbReference type="HOGENOM" id="CLU_036672_1_0_2"/>
<feature type="compositionally biased region" description="Basic and acidic residues" evidence="2">
    <location>
        <begin position="22"/>
        <end position="33"/>
    </location>
</feature>
<dbReference type="SUPFAM" id="SSF48179">
    <property type="entry name" value="6-phosphogluconate dehydrogenase C-terminal domain-like"/>
    <property type="match status" value="1"/>
</dbReference>
<evidence type="ECO:0000313" key="5">
    <source>
        <dbReference type="Proteomes" id="UP000033101"/>
    </source>
</evidence>
<dbReference type="PROSITE" id="PS51176">
    <property type="entry name" value="PDH_ADH"/>
    <property type="match status" value="1"/>
</dbReference>
<dbReference type="InterPro" id="IPR036291">
    <property type="entry name" value="NAD(P)-bd_dom_sf"/>
</dbReference>
<dbReference type="SUPFAM" id="SSF51735">
    <property type="entry name" value="NAD(P)-binding Rossmann-fold domains"/>
    <property type="match status" value="1"/>
</dbReference>
<feature type="region of interest" description="Disordered" evidence="2">
    <location>
        <begin position="1"/>
        <end position="33"/>
    </location>
</feature>
<dbReference type="EMBL" id="CP009516">
    <property type="protein sequence ID" value="AKB76529.1"/>
    <property type="molecule type" value="Genomic_DNA"/>
</dbReference>
<dbReference type="InterPro" id="IPR046826">
    <property type="entry name" value="PDH_N"/>
</dbReference>
<dbReference type="GO" id="GO:0070403">
    <property type="term" value="F:NAD+ binding"/>
    <property type="evidence" value="ECO:0007669"/>
    <property type="project" value="InterPro"/>
</dbReference>
<dbReference type="InterPro" id="IPR046825">
    <property type="entry name" value="PDH_C"/>
</dbReference>
<feature type="compositionally biased region" description="Basic and acidic residues" evidence="2">
    <location>
        <begin position="1"/>
        <end position="15"/>
    </location>
</feature>
<evidence type="ECO:0000313" key="4">
    <source>
        <dbReference type="EMBL" id="AKB76529.1"/>
    </source>
</evidence>
<name>A0A0E3S5S8_9EURY</name>
<keyword evidence="5" id="KW-1185">Reference proteome</keyword>
<proteinExistence type="predicted"/>
<dbReference type="PATRIC" id="fig|1434110.4.peg.53"/>